<organism evidence="1 2">
    <name type="scientific">Dorcoceras hygrometricum</name>
    <dbReference type="NCBI Taxonomy" id="472368"/>
    <lineage>
        <taxon>Eukaryota</taxon>
        <taxon>Viridiplantae</taxon>
        <taxon>Streptophyta</taxon>
        <taxon>Embryophyta</taxon>
        <taxon>Tracheophyta</taxon>
        <taxon>Spermatophyta</taxon>
        <taxon>Magnoliopsida</taxon>
        <taxon>eudicotyledons</taxon>
        <taxon>Gunneridae</taxon>
        <taxon>Pentapetalae</taxon>
        <taxon>asterids</taxon>
        <taxon>lamiids</taxon>
        <taxon>Lamiales</taxon>
        <taxon>Gesneriaceae</taxon>
        <taxon>Didymocarpoideae</taxon>
        <taxon>Trichosporeae</taxon>
        <taxon>Loxocarpinae</taxon>
        <taxon>Dorcoceras</taxon>
    </lineage>
</organism>
<evidence type="ECO:0000313" key="2">
    <source>
        <dbReference type="Proteomes" id="UP000250235"/>
    </source>
</evidence>
<reference evidence="1 2" key="1">
    <citation type="journal article" date="2015" name="Proc. Natl. Acad. Sci. U.S.A.">
        <title>The resurrection genome of Boea hygrometrica: A blueprint for survival of dehydration.</title>
        <authorList>
            <person name="Xiao L."/>
            <person name="Yang G."/>
            <person name="Zhang L."/>
            <person name="Yang X."/>
            <person name="Zhao S."/>
            <person name="Ji Z."/>
            <person name="Zhou Q."/>
            <person name="Hu M."/>
            <person name="Wang Y."/>
            <person name="Chen M."/>
            <person name="Xu Y."/>
            <person name="Jin H."/>
            <person name="Xiao X."/>
            <person name="Hu G."/>
            <person name="Bao F."/>
            <person name="Hu Y."/>
            <person name="Wan P."/>
            <person name="Li L."/>
            <person name="Deng X."/>
            <person name="Kuang T."/>
            <person name="Xiang C."/>
            <person name="Zhu J.K."/>
            <person name="Oliver M.J."/>
            <person name="He Y."/>
        </authorList>
    </citation>
    <scope>NUCLEOTIDE SEQUENCE [LARGE SCALE GENOMIC DNA]</scope>
    <source>
        <strain evidence="2">cv. XS01</strain>
    </source>
</reference>
<protein>
    <submittedName>
        <fullName evidence="1">Programmed cell death protein 2-like protein</fullName>
    </submittedName>
</protein>
<evidence type="ECO:0000313" key="1">
    <source>
        <dbReference type="EMBL" id="KZT76166.1"/>
    </source>
</evidence>
<dbReference type="AlphaFoldDB" id="A0A2Z6ZSL9"/>
<accession>A0A2Z6ZSL9</accession>
<sequence>MAGRSYCCFAQVLHGVAPTSCCSFSHGGRPLLQVAGAIVSRSIAHRMRHWLAHRTPCAARVAASVRPSAARYVVAAAAAVRPPSGDAPAMS</sequence>
<keyword evidence="2" id="KW-1185">Reference proteome</keyword>
<proteinExistence type="predicted"/>
<dbReference type="Proteomes" id="UP000250235">
    <property type="component" value="Unassembled WGS sequence"/>
</dbReference>
<name>A0A2Z6ZSL9_9LAMI</name>
<dbReference type="EMBL" id="KV146789">
    <property type="protein sequence ID" value="KZT76166.1"/>
    <property type="molecule type" value="Genomic_DNA"/>
</dbReference>
<gene>
    <name evidence="1" type="ORF">F511_46809</name>
</gene>